<dbReference type="AlphaFoldDB" id="A0A3L6FM40"/>
<evidence type="ECO:0000313" key="1">
    <source>
        <dbReference type="EMBL" id="PWZ34209.1"/>
    </source>
</evidence>
<proteinExistence type="predicted"/>
<gene>
    <name evidence="1" type="ORF">Zm00014a_016638</name>
</gene>
<comment type="caution">
    <text evidence="1">The sequence shown here is derived from an EMBL/GenBank/DDBJ whole genome shotgun (WGS) entry which is preliminary data.</text>
</comment>
<organism evidence="1">
    <name type="scientific">Zea mays</name>
    <name type="common">Maize</name>
    <dbReference type="NCBI Taxonomy" id="4577"/>
    <lineage>
        <taxon>Eukaryota</taxon>
        <taxon>Viridiplantae</taxon>
        <taxon>Streptophyta</taxon>
        <taxon>Embryophyta</taxon>
        <taxon>Tracheophyta</taxon>
        <taxon>Spermatophyta</taxon>
        <taxon>Magnoliopsida</taxon>
        <taxon>Liliopsida</taxon>
        <taxon>Poales</taxon>
        <taxon>Poaceae</taxon>
        <taxon>PACMAD clade</taxon>
        <taxon>Panicoideae</taxon>
        <taxon>Andropogonodae</taxon>
        <taxon>Andropogoneae</taxon>
        <taxon>Tripsacinae</taxon>
        <taxon>Zea</taxon>
    </lineage>
</organism>
<reference evidence="1" key="1">
    <citation type="journal article" date="2018" name="Nat. Genet.">
        <title>Extensive intraspecific gene order and gene structural variations between Mo17 and other maize genomes.</title>
        <authorList>
            <person name="Sun S."/>
            <person name="Zhou Y."/>
            <person name="Chen J."/>
            <person name="Shi J."/>
            <person name="Zhao H."/>
            <person name="Zhao H."/>
            <person name="Song W."/>
            <person name="Zhang M."/>
            <person name="Cui Y."/>
            <person name="Dong X."/>
            <person name="Liu H."/>
            <person name="Ma X."/>
            <person name="Jiao Y."/>
            <person name="Wang B."/>
            <person name="Wei X."/>
            <person name="Stein J.C."/>
            <person name="Glaubitz J.C."/>
            <person name="Lu F."/>
            <person name="Yu G."/>
            <person name="Liang C."/>
            <person name="Fengler K."/>
            <person name="Li B."/>
            <person name="Rafalski A."/>
            <person name="Schnable P.S."/>
            <person name="Ware D.H."/>
            <person name="Buckler E.S."/>
            <person name="Lai J."/>
        </authorList>
    </citation>
    <scope>NUCLEOTIDE SEQUENCE [LARGE SCALE GENOMIC DNA]</scope>
    <source>
        <tissue evidence="1">Seedling</tissue>
    </source>
</reference>
<dbReference type="Proteomes" id="UP000251960">
    <property type="component" value="Chromosome 3"/>
</dbReference>
<name>A0A3L6FM40_MAIZE</name>
<sequence>MPKGSVCYPDPLLAPKRHQRRWRHLNPTSPTDWFFMMQAEVARGATVLLPDPAPPPAWSPFATAYTVGVSGLPKVKNVAEARASSTADRGQGSYAGLHRWRRPGARDHGAREGVPRLGLRESTGVRALQLTLEHSTSVREEQVVLEVLTPLTGGCNPCIVLERSPMEDEDQYEKDMQPDEKDMSLVAHCFTYSLALVTGQYHYAMYIFDLHHYRIENCQARRAKARKLLFMGGIMQEAKELAEVANENDATDVVGAKAICFTIIVDIGL</sequence>
<protein>
    <submittedName>
        <fullName evidence="1">Uncharacterized protein</fullName>
    </submittedName>
</protein>
<accession>A0A3L6FM40</accession>
<dbReference type="EMBL" id="NCVQ01000004">
    <property type="protein sequence ID" value="PWZ34209.1"/>
    <property type="molecule type" value="Genomic_DNA"/>
</dbReference>